<gene>
    <name evidence="3" type="ORF">HGG82_01605</name>
</gene>
<dbReference type="Proteomes" id="UP000586067">
    <property type="component" value="Unassembled WGS sequence"/>
</dbReference>
<feature type="domain" description="UPF0033" evidence="2">
    <location>
        <begin position="12"/>
        <end position="80"/>
    </location>
</feature>
<evidence type="ECO:0000259" key="2">
    <source>
        <dbReference type="Pfam" id="PF01206"/>
    </source>
</evidence>
<protein>
    <submittedName>
        <fullName evidence="3">Sulfurtransferase TusA family protein</fullName>
    </submittedName>
</protein>
<evidence type="ECO:0000313" key="4">
    <source>
        <dbReference type="Proteomes" id="UP000586067"/>
    </source>
</evidence>
<dbReference type="Gene3D" id="3.30.110.40">
    <property type="entry name" value="TusA-like domain"/>
    <property type="match status" value="1"/>
</dbReference>
<dbReference type="Pfam" id="PF01206">
    <property type="entry name" value="TusA"/>
    <property type="match status" value="1"/>
</dbReference>
<name>A0A847QUS9_9GAMM</name>
<dbReference type="PANTHER" id="PTHR33279:SF6">
    <property type="entry name" value="SULFUR CARRIER PROTEIN YEDF-RELATED"/>
    <property type="match status" value="1"/>
</dbReference>
<dbReference type="InterPro" id="IPR001455">
    <property type="entry name" value="TusA-like"/>
</dbReference>
<evidence type="ECO:0000313" key="3">
    <source>
        <dbReference type="EMBL" id="NLQ16318.1"/>
    </source>
</evidence>
<organism evidence="3 4">
    <name type="scientific">Marinomonas profundi</name>
    <dbReference type="NCBI Taxonomy" id="2726122"/>
    <lineage>
        <taxon>Bacteria</taxon>
        <taxon>Pseudomonadati</taxon>
        <taxon>Pseudomonadota</taxon>
        <taxon>Gammaproteobacteria</taxon>
        <taxon>Oceanospirillales</taxon>
        <taxon>Oceanospirillaceae</taxon>
        <taxon>Marinomonas</taxon>
    </lineage>
</organism>
<sequence>MMVDVSNQYDVILDVREDRCPMPLLKAKMALSKMQAGECLCVISGDSGSLRDIPQYVALVGFSLLSLSEEERIYRFVIQKN</sequence>
<dbReference type="PANTHER" id="PTHR33279">
    <property type="entry name" value="SULFUR CARRIER PROTEIN YEDF-RELATED"/>
    <property type="match status" value="1"/>
</dbReference>
<dbReference type="SUPFAM" id="SSF64307">
    <property type="entry name" value="SirA-like"/>
    <property type="match status" value="1"/>
</dbReference>
<comment type="similarity">
    <text evidence="1">Belongs to the sulfur carrier protein TusA family.</text>
</comment>
<reference evidence="3 4" key="1">
    <citation type="submission" date="2020-04" db="EMBL/GenBank/DDBJ databases">
        <title>Marinomonas sp. M1K-6 isolated from the deep seawater of the Mariana Trench.</title>
        <authorList>
            <person name="Li Y."/>
        </authorList>
    </citation>
    <scope>NUCLEOTIDE SEQUENCE [LARGE SCALE GENOMIC DNA]</scope>
    <source>
        <strain evidence="3 4">M1K-6</strain>
    </source>
</reference>
<proteinExistence type="inferred from homology"/>
<keyword evidence="4" id="KW-1185">Reference proteome</keyword>
<comment type="caution">
    <text evidence="3">The sequence shown here is derived from an EMBL/GenBank/DDBJ whole genome shotgun (WGS) entry which is preliminary data.</text>
</comment>
<dbReference type="AlphaFoldDB" id="A0A847QUS9"/>
<evidence type="ECO:0000256" key="1">
    <source>
        <dbReference type="ARBA" id="ARBA00008984"/>
    </source>
</evidence>
<dbReference type="InterPro" id="IPR036868">
    <property type="entry name" value="TusA-like_sf"/>
</dbReference>
<dbReference type="CDD" id="cd00291">
    <property type="entry name" value="SirA_YedF_YeeD"/>
    <property type="match status" value="1"/>
</dbReference>
<keyword evidence="3" id="KW-0808">Transferase</keyword>
<dbReference type="RefSeq" id="WP_168822290.1">
    <property type="nucleotide sequence ID" value="NZ_CP073013.1"/>
</dbReference>
<accession>A0A847QUS9</accession>
<dbReference type="EMBL" id="JABAEK010000001">
    <property type="protein sequence ID" value="NLQ16318.1"/>
    <property type="molecule type" value="Genomic_DNA"/>
</dbReference>
<dbReference type="GO" id="GO:0016740">
    <property type="term" value="F:transferase activity"/>
    <property type="evidence" value="ECO:0007669"/>
    <property type="project" value="UniProtKB-KW"/>
</dbReference>